<reference evidence="16 17" key="1">
    <citation type="journal article" date="2015" name="Int. J. Syst. Evol. Microbiol.">
        <title>Carboxylicivirga linearis sp. nov., isolated from a sea cucumber culture pond.</title>
        <authorList>
            <person name="Wang F.Q."/>
            <person name="Zhou Y.X."/>
            <person name="Lin X.Z."/>
            <person name="Chen G.J."/>
            <person name="Du Z.J."/>
        </authorList>
    </citation>
    <scope>NUCLEOTIDE SEQUENCE [LARGE SCALE GENOMIC DNA]</scope>
    <source>
        <strain evidence="16 17">FB218</strain>
    </source>
</reference>
<keyword evidence="4" id="KW-0444">Lipid biosynthesis</keyword>
<dbReference type="CDD" id="cd14265">
    <property type="entry name" value="UDPK_IM_like"/>
    <property type="match status" value="1"/>
</dbReference>
<evidence type="ECO:0000256" key="9">
    <source>
        <dbReference type="ARBA" id="ARBA00022840"/>
    </source>
</evidence>
<evidence type="ECO:0000256" key="4">
    <source>
        <dbReference type="ARBA" id="ARBA00022516"/>
    </source>
</evidence>
<dbReference type="GO" id="GO:0016301">
    <property type="term" value="F:kinase activity"/>
    <property type="evidence" value="ECO:0007669"/>
    <property type="project" value="UniProtKB-KW"/>
</dbReference>
<keyword evidence="5" id="KW-0808">Transferase</keyword>
<keyword evidence="10 15" id="KW-1133">Transmembrane helix</keyword>
<dbReference type="Pfam" id="PF01219">
    <property type="entry name" value="DAGK_prokar"/>
    <property type="match status" value="1"/>
</dbReference>
<keyword evidence="14" id="KW-1208">Phospholipid metabolism</keyword>
<evidence type="ECO:0000256" key="1">
    <source>
        <dbReference type="ARBA" id="ARBA00004651"/>
    </source>
</evidence>
<keyword evidence="13" id="KW-0594">Phospholipid biosynthesis</keyword>
<keyword evidence="3" id="KW-1003">Cell membrane</keyword>
<evidence type="ECO:0000256" key="3">
    <source>
        <dbReference type="ARBA" id="ARBA00022475"/>
    </source>
</evidence>
<proteinExistence type="inferred from homology"/>
<keyword evidence="11" id="KW-0443">Lipid metabolism</keyword>
<feature type="transmembrane region" description="Helical" evidence="15">
    <location>
        <begin position="28"/>
        <end position="46"/>
    </location>
</feature>
<evidence type="ECO:0000313" key="17">
    <source>
        <dbReference type="Proteomes" id="UP000708576"/>
    </source>
</evidence>
<evidence type="ECO:0000256" key="7">
    <source>
        <dbReference type="ARBA" id="ARBA00022741"/>
    </source>
</evidence>
<keyword evidence="17" id="KW-1185">Reference proteome</keyword>
<sequence length="124" mass="13870">MNYFTSRGKSFLYAFKGIKHLMLGEPNALIHLIAAITAVLFGIYFQISTNEWLWICLAIVLVFICEIINTAIENLGDVITKDYNKSIEKAKDLGAAATFLAALFSIVVALIIFLPKIKAFFYTI</sequence>
<evidence type="ECO:0000256" key="14">
    <source>
        <dbReference type="ARBA" id="ARBA00023264"/>
    </source>
</evidence>
<organism evidence="16 17">
    <name type="scientific">Carboxylicivirga linearis</name>
    <dbReference type="NCBI Taxonomy" id="1628157"/>
    <lineage>
        <taxon>Bacteria</taxon>
        <taxon>Pseudomonadati</taxon>
        <taxon>Bacteroidota</taxon>
        <taxon>Bacteroidia</taxon>
        <taxon>Marinilabiliales</taxon>
        <taxon>Marinilabiliaceae</taxon>
        <taxon>Carboxylicivirga</taxon>
    </lineage>
</organism>
<evidence type="ECO:0000256" key="6">
    <source>
        <dbReference type="ARBA" id="ARBA00022692"/>
    </source>
</evidence>
<dbReference type="PANTHER" id="PTHR34299">
    <property type="entry name" value="DIACYLGLYCEROL KINASE"/>
    <property type="match status" value="1"/>
</dbReference>
<keyword evidence="9" id="KW-0067">ATP-binding</keyword>
<evidence type="ECO:0000256" key="11">
    <source>
        <dbReference type="ARBA" id="ARBA00023098"/>
    </source>
</evidence>
<keyword evidence="6 15" id="KW-0812">Transmembrane</keyword>
<dbReference type="Gene3D" id="1.10.287.3610">
    <property type="match status" value="1"/>
</dbReference>
<evidence type="ECO:0000256" key="2">
    <source>
        <dbReference type="ARBA" id="ARBA00005967"/>
    </source>
</evidence>
<comment type="caution">
    <text evidence="16">The sequence shown here is derived from an EMBL/GenBank/DDBJ whole genome shotgun (WGS) entry which is preliminary data.</text>
</comment>
<dbReference type="PANTHER" id="PTHR34299:SF1">
    <property type="entry name" value="DIACYLGLYCEROL KINASE"/>
    <property type="match status" value="1"/>
</dbReference>
<feature type="transmembrane region" description="Helical" evidence="15">
    <location>
        <begin position="93"/>
        <end position="114"/>
    </location>
</feature>
<accession>A0ABS5JUB5</accession>
<evidence type="ECO:0000256" key="12">
    <source>
        <dbReference type="ARBA" id="ARBA00023136"/>
    </source>
</evidence>
<gene>
    <name evidence="16" type="ORF">KEM10_09300</name>
</gene>
<dbReference type="Proteomes" id="UP000708576">
    <property type="component" value="Unassembled WGS sequence"/>
</dbReference>
<comment type="subcellular location">
    <subcellularLocation>
        <location evidence="1">Cell membrane</location>
        <topology evidence="1">Multi-pass membrane protein</topology>
    </subcellularLocation>
</comment>
<keyword evidence="7" id="KW-0547">Nucleotide-binding</keyword>
<evidence type="ECO:0000313" key="16">
    <source>
        <dbReference type="EMBL" id="MBS2098475.1"/>
    </source>
</evidence>
<name>A0ABS5JUB5_9BACT</name>
<dbReference type="InterPro" id="IPR036945">
    <property type="entry name" value="DAGK_sf"/>
</dbReference>
<dbReference type="EMBL" id="JAGUCO010000005">
    <property type="protein sequence ID" value="MBS2098475.1"/>
    <property type="molecule type" value="Genomic_DNA"/>
</dbReference>
<evidence type="ECO:0000256" key="15">
    <source>
        <dbReference type="SAM" id="Phobius"/>
    </source>
</evidence>
<keyword evidence="12 15" id="KW-0472">Membrane</keyword>
<evidence type="ECO:0000256" key="5">
    <source>
        <dbReference type="ARBA" id="ARBA00022679"/>
    </source>
</evidence>
<feature type="transmembrane region" description="Helical" evidence="15">
    <location>
        <begin position="52"/>
        <end position="72"/>
    </location>
</feature>
<dbReference type="InterPro" id="IPR000829">
    <property type="entry name" value="DAGK"/>
</dbReference>
<dbReference type="RefSeq" id="WP_212215718.1">
    <property type="nucleotide sequence ID" value="NZ_JAGUCO010000005.1"/>
</dbReference>
<evidence type="ECO:0000256" key="13">
    <source>
        <dbReference type="ARBA" id="ARBA00023209"/>
    </source>
</evidence>
<keyword evidence="8 16" id="KW-0418">Kinase</keyword>
<dbReference type="InterPro" id="IPR033717">
    <property type="entry name" value="UDPK"/>
</dbReference>
<comment type="similarity">
    <text evidence="2">Belongs to the bacterial diacylglycerol kinase family.</text>
</comment>
<evidence type="ECO:0000256" key="8">
    <source>
        <dbReference type="ARBA" id="ARBA00022777"/>
    </source>
</evidence>
<protein>
    <submittedName>
        <fullName evidence="16">Diacylglycerol kinase family protein</fullName>
    </submittedName>
</protein>
<evidence type="ECO:0000256" key="10">
    <source>
        <dbReference type="ARBA" id="ARBA00022989"/>
    </source>
</evidence>